<dbReference type="KEGG" id="dmm:dnm_081340"/>
<keyword evidence="6" id="KW-1185">Reference proteome</keyword>
<dbReference type="AlphaFoldDB" id="A0A975BVR4"/>
<dbReference type="Proteomes" id="UP000663722">
    <property type="component" value="Chromosome"/>
</dbReference>
<proteinExistence type="predicted"/>
<feature type="coiled-coil region" evidence="1">
    <location>
        <begin position="204"/>
        <end position="235"/>
    </location>
</feature>
<dbReference type="KEGG" id="dmm:dnm_032200"/>
<organism evidence="5 6">
    <name type="scientific">Desulfonema magnum</name>
    <dbReference type="NCBI Taxonomy" id="45655"/>
    <lineage>
        <taxon>Bacteria</taxon>
        <taxon>Pseudomonadati</taxon>
        <taxon>Thermodesulfobacteriota</taxon>
        <taxon>Desulfobacteria</taxon>
        <taxon>Desulfobacterales</taxon>
        <taxon>Desulfococcaceae</taxon>
        <taxon>Desulfonema</taxon>
    </lineage>
</organism>
<dbReference type="EMBL" id="CP061800">
    <property type="protein sequence ID" value="QTA92060.1"/>
    <property type="molecule type" value="Genomic_DNA"/>
</dbReference>
<evidence type="ECO:0000313" key="6">
    <source>
        <dbReference type="Proteomes" id="UP000663722"/>
    </source>
</evidence>
<dbReference type="RefSeq" id="WP_207679586.1">
    <property type="nucleotide sequence ID" value="NZ_CP061800.1"/>
</dbReference>
<dbReference type="NCBIfam" id="NF033572">
    <property type="entry name" value="transpos_ISKra4"/>
    <property type="match status" value="1"/>
</dbReference>
<evidence type="ECO:0000313" key="5">
    <source>
        <dbReference type="EMBL" id="QTA92641.1"/>
    </source>
</evidence>
<dbReference type="EMBL" id="CP061800">
    <property type="protein sequence ID" value="QTA92641.1"/>
    <property type="molecule type" value="Genomic_DNA"/>
</dbReference>
<accession>A0A975BVR4</accession>
<evidence type="ECO:0000313" key="2">
    <source>
        <dbReference type="EMBL" id="QTA84129.1"/>
    </source>
</evidence>
<dbReference type="EMBL" id="CP061800">
    <property type="protein sequence ID" value="QTA84129.1"/>
    <property type="molecule type" value="Genomic_DNA"/>
</dbReference>
<reference evidence="5" key="1">
    <citation type="journal article" date="2021" name="Microb. Physiol.">
        <title>Proteogenomic Insights into the Physiology of Marine, Sulfate-Reducing, Filamentous Desulfonema limicola and Desulfonema magnum.</title>
        <authorList>
            <person name="Schnaars V."/>
            <person name="Wohlbrand L."/>
            <person name="Scheve S."/>
            <person name="Hinrichs C."/>
            <person name="Reinhardt R."/>
            <person name="Rabus R."/>
        </authorList>
    </citation>
    <scope>NUCLEOTIDE SEQUENCE</scope>
    <source>
        <strain evidence="5">4be13</strain>
    </source>
</reference>
<protein>
    <recommendedName>
        <fullName evidence="7">ISKra4 family transposase</fullName>
    </recommendedName>
</protein>
<sequence>MSSLSTTEVAFAASTEKYLELIGHLELPESHSMTHSDLENLLSGEGRELMRRLMEDHLRIRACGDDVWKSVTGSDGIERTHKILRERTVMTVFGKVRIKRTGYSRPGKSSLFPLDAVLNLPEGIHSYGIRKALALEVSKSSFSEATDSIRRQTGVRMHKRQAEHLSRKAVRCFDEYYEQTCSLLPGEAEKLPLLILTTDGKGIVVRKEDLREETRKKAENARRKLNKRISKGEKKNRKRMATVASVYHMERFVRSPESVAGEFAPESESEKKGRPRPVAKRVWASLEKSREDVIREIFEEALRRDPSNSKKWVCLVDGDPHQLKSVNRQIEKFSVSAVVILDIIHVIEYLWKAARVFHDEASRTSEKWVSERLLGILRGRASLVAGGMRRSATLLKIRRSSRKPVDVCADYLLKNSPYLRYNEYLGEGLPIATGVIEGACRHLIRDRMDITGARWSLEGAEAVLKLRSLRSSGDFDDYWKFYELQEFDRNHYSKYSDPAILDELSSKEFVEGKST</sequence>
<evidence type="ECO:0000313" key="3">
    <source>
        <dbReference type="EMBL" id="QTA87190.1"/>
    </source>
</evidence>
<keyword evidence="1" id="KW-0175">Coiled coil</keyword>
<evidence type="ECO:0008006" key="7">
    <source>
        <dbReference type="Google" id="ProtNLM"/>
    </source>
</evidence>
<dbReference type="KEGG" id="dmm:dnm_001220"/>
<dbReference type="KEGG" id="dmm:dnm_087280"/>
<name>A0A975BVR4_9BACT</name>
<dbReference type="EMBL" id="CP061800">
    <property type="protein sequence ID" value="QTA87190.1"/>
    <property type="molecule type" value="Genomic_DNA"/>
</dbReference>
<evidence type="ECO:0000313" key="4">
    <source>
        <dbReference type="EMBL" id="QTA92060.1"/>
    </source>
</evidence>
<evidence type="ECO:0000256" key="1">
    <source>
        <dbReference type="SAM" id="Coils"/>
    </source>
</evidence>
<gene>
    <name evidence="2" type="ORF">dnm_001220</name>
    <name evidence="3" type="ORF">dnm_032200</name>
    <name evidence="4" type="ORF">dnm_081340</name>
    <name evidence="5" type="ORF">dnm_087280</name>
</gene>